<evidence type="ECO:0000313" key="15">
    <source>
        <dbReference type="EMBL" id="ANX03531.1"/>
    </source>
</evidence>
<keyword evidence="6 11" id="KW-0732">Signal</keyword>
<dbReference type="RefSeq" id="WP_068803028.1">
    <property type="nucleotide sequence ID" value="NZ_CP014671.1"/>
</dbReference>
<evidence type="ECO:0000256" key="8">
    <source>
        <dbReference type="ARBA" id="ARBA00023136"/>
    </source>
</evidence>
<evidence type="ECO:0000256" key="5">
    <source>
        <dbReference type="ARBA" id="ARBA00022692"/>
    </source>
</evidence>
<keyword evidence="9" id="KW-0998">Cell outer membrane</keyword>
<dbReference type="KEGG" id="gbi:PG2T_04540"/>
<dbReference type="PANTHER" id="PTHR30332:SF24">
    <property type="entry name" value="SECRETIN GSPD-RELATED"/>
    <property type="match status" value="1"/>
</dbReference>
<dbReference type="Gene3D" id="3.30.1370.120">
    <property type="match status" value="3"/>
</dbReference>
<feature type="domain" description="NolW-like" evidence="13">
    <location>
        <begin position="186"/>
        <end position="255"/>
    </location>
</feature>
<dbReference type="Pfam" id="PF21305">
    <property type="entry name" value="type_II_gspD_N0"/>
    <property type="match status" value="1"/>
</dbReference>
<evidence type="ECO:0000256" key="6">
    <source>
        <dbReference type="ARBA" id="ARBA00022729"/>
    </source>
</evidence>
<keyword evidence="7" id="KW-0653">Protein transport</keyword>
<dbReference type="Proteomes" id="UP000092952">
    <property type="component" value="Chromosome"/>
</dbReference>
<dbReference type="GO" id="GO:0015627">
    <property type="term" value="C:type II protein secretion system complex"/>
    <property type="evidence" value="ECO:0007669"/>
    <property type="project" value="InterPro"/>
</dbReference>
<evidence type="ECO:0000256" key="7">
    <source>
        <dbReference type="ARBA" id="ARBA00022927"/>
    </source>
</evidence>
<reference evidence="16" key="1">
    <citation type="submission" date="2016-03" db="EMBL/GenBank/DDBJ databases">
        <title>Complete genome sequence of Solimmundus cernigliae, representing a novel lineage of polycyclic aromatic hydrocarbon degraders within the Gammaproteobacteria.</title>
        <authorList>
            <person name="Singleton D.R."/>
            <person name="Dickey A.N."/>
            <person name="Scholl E.H."/>
            <person name="Wright F.A."/>
            <person name="Aitken M.D."/>
        </authorList>
    </citation>
    <scope>NUCLEOTIDE SEQUENCE [LARGE SCALE GENOMIC DNA]</scope>
    <source>
        <strain evidence="16">TR3.2</strain>
    </source>
</reference>
<dbReference type="InterPro" id="IPR005644">
    <property type="entry name" value="NolW-like"/>
</dbReference>
<comment type="similarity">
    <text evidence="2">Belongs to the bacterial secretin family. GSP D subfamily.</text>
</comment>
<dbReference type="NCBIfam" id="TIGR02517">
    <property type="entry name" value="type_II_gspD"/>
    <property type="match status" value="1"/>
</dbReference>
<evidence type="ECO:0000256" key="4">
    <source>
        <dbReference type="ARBA" id="ARBA00022452"/>
    </source>
</evidence>
<dbReference type="InterPro" id="IPR050810">
    <property type="entry name" value="Bact_Secretion_Sys_Channel"/>
</dbReference>
<keyword evidence="3 10" id="KW-0813">Transport</keyword>
<evidence type="ECO:0000256" key="11">
    <source>
        <dbReference type="SAM" id="SignalP"/>
    </source>
</evidence>
<evidence type="ECO:0000259" key="14">
    <source>
        <dbReference type="Pfam" id="PF21305"/>
    </source>
</evidence>
<comment type="subcellular location">
    <subcellularLocation>
        <location evidence="1 10">Cell outer membrane</location>
    </subcellularLocation>
</comment>
<keyword evidence="8" id="KW-0472">Membrane</keyword>
<evidence type="ECO:0008006" key="17">
    <source>
        <dbReference type="Google" id="ProtNLM"/>
    </source>
</evidence>
<dbReference type="Pfam" id="PF03958">
    <property type="entry name" value="Secretin_N"/>
    <property type="match status" value="3"/>
</dbReference>
<dbReference type="EMBL" id="CP014671">
    <property type="protein sequence ID" value="ANX03531.1"/>
    <property type="molecule type" value="Genomic_DNA"/>
</dbReference>
<name>A0A1B1YRZ8_9GAMM</name>
<feature type="domain" description="GspD-like N0" evidence="14">
    <location>
        <begin position="29"/>
        <end position="98"/>
    </location>
</feature>
<evidence type="ECO:0000256" key="3">
    <source>
        <dbReference type="ARBA" id="ARBA00022448"/>
    </source>
</evidence>
<keyword evidence="16" id="KW-1185">Reference proteome</keyword>
<dbReference type="InterPro" id="IPR038591">
    <property type="entry name" value="NolW-like_sf"/>
</dbReference>
<dbReference type="PANTHER" id="PTHR30332">
    <property type="entry name" value="PROBABLE GENERAL SECRETION PATHWAY PROTEIN D"/>
    <property type="match status" value="1"/>
</dbReference>
<gene>
    <name evidence="15" type="ORF">PG2T_04540</name>
</gene>
<feature type="domain" description="NolW-like" evidence="13">
    <location>
        <begin position="262"/>
        <end position="338"/>
    </location>
</feature>
<feature type="domain" description="Type II/III secretion system secretin-like" evidence="12">
    <location>
        <begin position="424"/>
        <end position="588"/>
    </location>
</feature>
<proteinExistence type="inferred from homology"/>
<keyword evidence="5" id="KW-0812">Transmembrane</keyword>
<dbReference type="GO" id="GO:0015628">
    <property type="term" value="P:protein secretion by the type II secretion system"/>
    <property type="evidence" value="ECO:0007669"/>
    <property type="project" value="InterPro"/>
</dbReference>
<dbReference type="InterPro" id="IPR004846">
    <property type="entry name" value="T2SS/T3SS_dom"/>
</dbReference>
<feature type="chain" id="PRO_5008532952" description="Type II secretion system protein GspD" evidence="11">
    <location>
        <begin position="25"/>
        <end position="644"/>
    </location>
</feature>
<dbReference type="OrthoDB" id="9775455at2"/>
<organism evidence="15 16">
    <name type="scientific">Immundisolibacter cernigliae</name>
    <dbReference type="NCBI Taxonomy" id="1810504"/>
    <lineage>
        <taxon>Bacteria</taxon>
        <taxon>Pseudomonadati</taxon>
        <taxon>Pseudomonadota</taxon>
        <taxon>Gammaproteobacteria</taxon>
        <taxon>Immundisolibacterales</taxon>
        <taxon>Immundisolibacteraceae</taxon>
        <taxon>Immundisolibacter</taxon>
    </lineage>
</organism>
<evidence type="ECO:0000256" key="10">
    <source>
        <dbReference type="RuleBase" id="RU004004"/>
    </source>
</evidence>
<keyword evidence="4" id="KW-1134">Transmembrane beta strand</keyword>
<evidence type="ECO:0000256" key="9">
    <source>
        <dbReference type="ARBA" id="ARBA00023237"/>
    </source>
</evidence>
<dbReference type="AlphaFoldDB" id="A0A1B1YRZ8"/>
<evidence type="ECO:0000313" key="16">
    <source>
        <dbReference type="Proteomes" id="UP000092952"/>
    </source>
</evidence>
<evidence type="ECO:0000259" key="13">
    <source>
        <dbReference type="Pfam" id="PF03958"/>
    </source>
</evidence>
<dbReference type="InterPro" id="IPR013356">
    <property type="entry name" value="T2SS_GspD"/>
</dbReference>
<evidence type="ECO:0000256" key="2">
    <source>
        <dbReference type="ARBA" id="ARBA00006980"/>
    </source>
</evidence>
<dbReference type="GO" id="GO:0009279">
    <property type="term" value="C:cell outer membrane"/>
    <property type="evidence" value="ECO:0007669"/>
    <property type="project" value="UniProtKB-SubCell"/>
</dbReference>
<dbReference type="InterPro" id="IPR049371">
    <property type="entry name" value="GspD-like_N0"/>
</dbReference>
<evidence type="ECO:0000256" key="1">
    <source>
        <dbReference type="ARBA" id="ARBA00004442"/>
    </source>
</evidence>
<accession>A0A1B1YRZ8</accession>
<dbReference type="STRING" id="1810504.PG2T_04540"/>
<sequence length="644" mass="67822">MTVAALRARLAGLFLAWCALTVVAEPVTLNLKDADILALVELVAEATGRSFIVDPRVKGTVNVVSPGPLDKDALYEVFLSVLKVNGFVAVPSGSMTKILPDTSARTEAPFGAAPEARGDAPATRVIKLENVPAAALVPVLRPLLSKDAHLAAAPASNTLIISDAAANVERLAQIVRRMDLPATGDVETVALQNATATEVVRVLETLQQRTAGGEGGNARGAFVADERSNSVLIGGSRDTRLALRAIIANLDLPQADRSGNIHVVYLRYANAEDMKSVLEGVINALQKVPAAQGETDPSGGLSTVQSDPGTNALIVSAPPRLWSSIEAVVQKLDIPRAQLLVEAVVVEVSSTLARELGVQWRGSVDYDNNRGVIGGTNFDNTGAGADRSNLNPFGNLGDGLNLGFLDGTRSILGANITMGVLVRALQADTGSNVLSTPSLVTLDNHEAEIIVGQNVPFITGSYSTPANVDNAPFQTIQREDIGLKLKVKPQINQDGTVRLEIAQEVSSISDATVGSDIITNKRAITTTAVVQDQQMVVLGGLMDSSLRRSESQVPVLGSIPLIGRMFRYSSTTGGKTNLMVFIRPQVLRDAQVTARVTGDKYDALRRLQRLDAQDREQLAPGAAPMLPALEEVLRGAQGAAAAAP</sequence>
<evidence type="ECO:0000259" key="12">
    <source>
        <dbReference type="Pfam" id="PF00263"/>
    </source>
</evidence>
<dbReference type="InterPro" id="IPR001775">
    <property type="entry name" value="GspD/PilQ"/>
</dbReference>
<protein>
    <recommendedName>
        <fullName evidence="17">Type II secretion system protein GspD</fullName>
    </recommendedName>
</protein>
<feature type="signal peptide" evidence="11">
    <location>
        <begin position="1"/>
        <end position="24"/>
    </location>
</feature>
<dbReference type="InParanoid" id="A0A1B1YRZ8"/>
<dbReference type="PRINTS" id="PR00811">
    <property type="entry name" value="BCTERIALGSPD"/>
</dbReference>
<feature type="domain" description="NolW-like" evidence="13">
    <location>
        <begin position="123"/>
        <end position="182"/>
    </location>
</feature>
<dbReference type="FunCoup" id="A0A1B1YRZ8">
    <property type="interactions" value="93"/>
</dbReference>
<dbReference type="Pfam" id="PF00263">
    <property type="entry name" value="Secretin"/>
    <property type="match status" value="1"/>
</dbReference>